<feature type="binding site" evidence="5">
    <location>
        <position position="228"/>
    </location>
    <ligand>
        <name>dimethylallyl diphosphate</name>
        <dbReference type="ChEBI" id="CHEBI:57623"/>
    </ligand>
</feature>
<feature type="binding site" evidence="5">
    <location>
        <position position="273"/>
    </location>
    <ligand>
        <name>dimethylallyl diphosphate</name>
        <dbReference type="ChEBI" id="CHEBI:57623"/>
    </ligand>
</feature>
<feature type="binding site" evidence="5">
    <location>
        <position position="229"/>
    </location>
    <ligand>
        <name>(2E)-4-hydroxy-3-methylbut-2-enyl diphosphate</name>
        <dbReference type="ChEBI" id="CHEBI:128753"/>
    </ligand>
</feature>
<keyword evidence="8" id="KW-1185">Reference proteome</keyword>
<comment type="function">
    <text evidence="5">Catalyzes the conversion of 1-hydroxy-2-methyl-2-(E)-butenyl 4-diphosphate (HMBPP) into a mixture of isopentenyl diphosphate (IPP) and dimethylallyl diphosphate (DMAPP). Acts in the terminal step of the DOXP/MEP pathway for isoprenoid precursor biosynthesis.</text>
</comment>
<feature type="compositionally biased region" description="Basic and acidic residues" evidence="6">
    <location>
        <begin position="315"/>
        <end position="326"/>
    </location>
</feature>
<organism evidence="7 8">
    <name type="scientific">Brachybacterium vulturis</name>
    <dbReference type="NCBI Taxonomy" id="2017484"/>
    <lineage>
        <taxon>Bacteria</taxon>
        <taxon>Bacillati</taxon>
        <taxon>Actinomycetota</taxon>
        <taxon>Actinomycetes</taxon>
        <taxon>Micrococcales</taxon>
        <taxon>Dermabacteraceae</taxon>
        <taxon>Brachybacterium</taxon>
    </lineage>
</organism>
<comment type="similarity">
    <text evidence="5">Belongs to the IspH family.</text>
</comment>
<dbReference type="HAMAP" id="MF_00191">
    <property type="entry name" value="IspH"/>
    <property type="match status" value="1"/>
</dbReference>
<dbReference type="KEGG" id="brz:CFK38_07305"/>
<feature type="binding site" evidence="5">
    <location>
        <position position="130"/>
    </location>
    <ligand>
        <name>(2E)-4-hydroxy-3-methylbut-2-enyl diphosphate</name>
        <dbReference type="ChEBI" id="CHEBI:128753"/>
    </ligand>
</feature>
<comment type="pathway">
    <text evidence="5">Isoprenoid biosynthesis; dimethylallyl diphosphate biosynthesis; dimethylallyl diphosphate from (2E)-4-hydroxy-3-methylbutenyl diphosphate: step 1/1.</text>
</comment>
<keyword evidence="1 5" id="KW-0004">4Fe-4S</keyword>
<keyword evidence="5" id="KW-0414">Isoprene biosynthesis</keyword>
<feature type="binding site" evidence="5">
    <location>
        <position position="228"/>
    </location>
    <ligand>
        <name>isopentenyl diphosphate</name>
        <dbReference type="ChEBI" id="CHEBI:128769"/>
    </ligand>
</feature>
<evidence type="ECO:0000256" key="6">
    <source>
        <dbReference type="SAM" id="MobiDB-lite"/>
    </source>
</evidence>
<feature type="binding site" evidence="5">
    <location>
        <position position="273"/>
    </location>
    <ligand>
        <name>(2E)-4-hydroxy-3-methylbut-2-enyl diphosphate</name>
        <dbReference type="ChEBI" id="CHEBI:128753"/>
    </ligand>
</feature>
<comment type="catalytic activity">
    <reaction evidence="5">
        <text>isopentenyl diphosphate + 2 oxidized [2Fe-2S]-[ferredoxin] + H2O = (2E)-4-hydroxy-3-methylbut-2-enyl diphosphate + 2 reduced [2Fe-2S]-[ferredoxin] + 2 H(+)</text>
        <dbReference type="Rhea" id="RHEA:24488"/>
        <dbReference type="Rhea" id="RHEA-COMP:10000"/>
        <dbReference type="Rhea" id="RHEA-COMP:10001"/>
        <dbReference type="ChEBI" id="CHEBI:15377"/>
        <dbReference type="ChEBI" id="CHEBI:15378"/>
        <dbReference type="ChEBI" id="CHEBI:33737"/>
        <dbReference type="ChEBI" id="CHEBI:33738"/>
        <dbReference type="ChEBI" id="CHEBI:128753"/>
        <dbReference type="ChEBI" id="CHEBI:128769"/>
        <dbReference type="EC" id="1.17.7.4"/>
    </reaction>
</comment>
<feature type="binding site" evidence="5">
    <location>
        <position position="47"/>
    </location>
    <ligand>
        <name>isopentenyl diphosphate</name>
        <dbReference type="ChEBI" id="CHEBI:128769"/>
    </ligand>
</feature>
<dbReference type="Proteomes" id="UP000218165">
    <property type="component" value="Chromosome"/>
</dbReference>
<dbReference type="Pfam" id="PF02401">
    <property type="entry name" value="LYTB"/>
    <property type="match status" value="1"/>
</dbReference>
<comment type="cofactor">
    <cofactor evidence="5">
        <name>[4Fe-4S] cluster</name>
        <dbReference type="ChEBI" id="CHEBI:49883"/>
    </cofactor>
    <text evidence="5">Binds 1 [4Fe-4S] cluster per subunit.</text>
</comment>
<dbReference type="NCBIfam" id="TIGR00216">
    <property type="entry name" value="ispH_lytB"/>
    <property type="match status" value="1"/>
</dbReference>
<feature type="binding site" evidence="5">
    <location>
        <position position="80"/>
    </location>
    <ligand>
        <name>isopentenyl diphosphate</name>
        <dbReference type="ChEBI" id="CHEBI:128769"/>
    </ligand>
</feature>
<dbReference type="UniPathway" id="UPA00059">
    <property type="reaction ID" value="UER00105"/>
</dbReference>
<feature type="binding site" evidence="5">
    <location>
        <position position="229"/>
    </location>
    <ligand>
        <name>isopentenyl diphosphate</name>
        <dbReference type="ChEBI" id="CHEBI:128769"/>
    </ligand>
</feature>
<feature type="binding site" evidence="5">
    <location>
        <position position="170"/>
    </location>
    <ligand>
        <name>(2E)-4-hydroxy-3-methylbut-2-enyl diphosphate</name>
        <dbReference type="ChEBI" id="CHEBI:128753"/>
    </ligand>
</feature>
<feature type="binding site" evidence="5">
    <location>
        <position position="80"/>
    </location>
    <ligand>
        <name>(2E)-4-hydroxy-3-methylbut-2-enyl diphosphate</name>
        <dbReference type="ChEBI" id="CHEBI:128753"/>
    </ligand>
</feature>
<dbReference type="NCBIfam" id="NF002189">
    <property type="entry name" value="PRK01045.1-3"/>
    <property type="match status" value="1"/>
</dbReference>
<feature type="binding site" evidence="5">
    <location>
        <position position="102"/>
    </location>
    <ligand>
        <name>[4Fe-4S] cluster</name>
        <dbReference type="ChEBI" id="CHEBI:49883"/>
    </ligand>
</feature>
<comment type="catalytic activity">
    <reaction evidence="5">
        <text>dimethylallyl diphosphate + 2 oxidized [2Fe-2S]-[ferredoxin] + H2O = (2E)-4-hydroxy-3-methylbut-2-enyl diphosphate + 2 reduced [2Fe-2S]-[ferredoxin] + 2 H(+)</text>
        <dbReference type="Rhea" id="RHEA:24825"/>
        <dbReference type="Rhea" id="RHEA-COMP:10000"/>
        <dbReference type="Rhea" id="RHEA-COMP:10001"/>
        <dbReference type="ChEBI" id="CHEBI:15377"/>
        <dbReference type="ChEBI" id="CHEBI:15378"/>
        <dbReference type="ChEBI" id="CHEBI:33737"/>
        <dbReference type="ChEBI" id="CHEBI:33738"/>
        <dbReference type="ChEBI" id="CHEBI:57623"/>
        <dbReference type="ChEBI" id="CHEBI:128753"/>
        <dbReference type="EC" id="1.17.7.4"/>
    </reaction>
</comment>
<dbReference type="PANTHER" id="PTHR30426">
    <property type="entry name" value="4-HYDROXY-3-METHYLBUT-2-ENYL DIPHOSPHATE REDUCTASE"/>
    <property type="match status" value="1"/>
</dbReference>
<dbReference type="CDD" id="cd13944">
    <property type="entry name" value="lytB_ispH"/>
    <property type="match status" value="1"/>
</dbReference>
<evidence type="ECO:0000256" key="1">
    <source>
        <dbReference type="ARBA" id="ARBA00022485"/>
    </source>
</evidence>
<dbReference type="GO" id="GO:0051539">
    <property type="term" value="F:4 iron, 4 sulfur cluster binding"/>
    <property type="evidence" value="ECO:0007669"/>
    <property type="project" value="UniProtKB-UniRule"/>
</dbReference>
<dbReference type="EMBL" id="CP023563">
    <property type="protein sequence ID" value="ATG51354.1"/>
    <property type="molecule type" value="Genomic_DNA"/>
</dbReference>
<evidence type="ECO:0000256" key="5">
    <source>
        <dbReference type="HAMAP-Rule" id="MF_00191"/>
    </source>
</evidence>
<dbReference type="Gene3D" id="3.40.1010.20">
    <property type="entry name" value="4-hydroxy-3-methylbut-2-enyl diphosphate reductase, catalytic domain"/>
    <property type="match status" value="2"/>
</dbReference>
<gene>
    <name evidence="5" type="primary">ispH</name>
    <name evidence="7" type="ORF">CFK38_07305</name>
</gene>
<dbReference type="UniPathway" id="UPA00056">
    <property type="reaction ID" value="UER00097"/>
</dbReference>
<feature type="binding site" evidence="5">
    <location>
        <position position="200"/>
    </location>
    <ligand>
        <name>[4Fe-4S] cluster</name>
        <dbReference type="ChEBI" id="CHEBI:49883"/>
    </ligand>
</feature>
<feature type="binding site" evidence="5">
    <location>
        <position position="273"/>
    </location>
    <ligand>
        <name>isopentenyl diphosphate</name>
        <dbReference type="ChEBI" id="CHEBI:128769"/>
    </ligand>
</feature>
<dbReference type="GO" id="GO:0046872">
    <property type="term" value="F:metal ion binding"/>
    <property type="evidence" value="ECO:0007669"/>
    <property type="project" value="UniProtKB-KW"/>
</dbReference>
<protein>
    <recommendedName>
        <fullName evidence="5">4-hydroxy-3-methylbut-2-enyl diphosphate reductase</fullName>
        <shortName evidence="5">HMBPP reductase</shortName>
        <ecNumber evidence="5">1.17.7.4</ecNumber>
    </recommendedName>
</protein>
<feature type="compositionally biased region" description="Polar residues" evidence="6">
    <location>
        <begin position="327"/>
        <end position="337"/>
    </location>
</feature>
<comment type="pathway">
    <text evidence="5">Isoprenoid biosynthesis; isopentenyl diphosphate biosynthesis via DXP pathway; isopentenyl diphosphate from 1-deoxy-D-xylulose 5-phosphate: step 6/6.</text>
</comment>
<feature type="binding site" evidence="5">
    <location>
        <position position="18"/>
    </location>
    <ligand>
        <name>[4Fe-4S] cluster</name>
        <dbReference type="ChEBI" id="CHEBI:49883"/>
    </ligand>
</feature>
<dbReference type="EC" id="1.17.7.4" evidence="5"/>
<keyword evidence="3 5" id="KW-0408">Iron</keyword>
<dbReference type="NCBIfam" id="NF002188">
    <property type="entry name" value="PRK01045.1-2"/>
    <property type="match status" value="1"/>
</dbReference>
<keyword evidence="5" id="KW-0560">Oxidoreductase</keyword>
<feature type="binding site" evidence="5">
    <location>
        <position position="130"/>
    </location>
    <ligand>
        <name>isopentenyl diphosphate</name>
        <dbReference type="ChEBI" id="CHEBI:128769"/>
    </ligand>
</feature>
<dbReference type="Gene3D" id="3.40.50.11270">
    <property type="match status" value="1"/>
</dbReference>
<accession>A0A291GN16</accession>
<feature type="binding site" evidence="5">
    <location>
        <position position="230"/>
    </location>
    <ligand>
        <name>(2E)-4-hydroxy-3-methylbut-2-enyl diphosphate</name>
        <dbReference type="ChEBI" id="CHEBI:128753"/>
    </ligand>
</feature>
<feature type="binding site" evidence="5">
    <location>
        <position position="230"/>
    </location>
    <ligand>
        <name>dimethylallyl diphosphate</name>
        <dbReference type="ChEBI" id="CHEBI:57623"/>
    </ligand>
</feature>
<feature type="binding site" evidence="5">
    <location>
        <position position="228"/>
    </location>
    <ligand>
        <name>(2E)-4-hydroxy-3-methylbut-2-enyl diphosphate</name>
        <dbReference type="ChEBI" id="CHEBI:128753"/>
    </ligand>
</feature>
<name>A0A291GN16_9MICO</name>
<feature type="active site" description="Proton donor" evidence="5">
    <location>
        <position position="132"/>
    </location>
</feature>
<evidence type="ECO:0000313" key="7">
    <source>
        <dbReference type="EMBL" id="ATG51354.1"/>
    </source>
</evidence>
<keyword evidence="2 5" id="KW-0479">Metal-binding</keyword>
<evidence type="ECO:0000256" key="3">
    <source>
        <dbReference type="ARBA" id="ARBA00023004"/>
    </source>
</evidence>
<feature type="binding site" evidence="5">
    <location>
        <position position="80"/>
    </location>
    <ligand>
        <name>dimethylallyl diphosphate</name>
        <dbReference type="ChEBI" id="CHEBI:57623"/>
    </ligand>
</feature>
<dbReference type="GO" id="GO:0051745">
    <property type="term" value="F:4-hydroxy-3-methylbut-2-enyl diphosphate reductase activity"/>
    <property type="evidence" value="ECO:0007669"/>
    <property type="project" value="UniProtKB-UniRule"/>
</dbReference>
<feature type="binding site" evidence="5">
    <location>
        <position position="47"/>
    </location>
    <ligand>
        <name>(2E)-4-hydroxy-3-methylbut-2-enyl diphosphate</name>
        <dbReference type="ChEBI" id="CHEBI:128753"/>
    </ligand>
</feature>
<dbReference type="PANTHER" id="PTHR30426:SF0">
    <property type="entry name" value="4-HYDROXY-3-METHYLBUT-2-ENYL DIPHOSPHATE REDUCTASE"/>
    <property type="match status" value="1"/>
</dbReference>
<feature type="binding site" evidence="5">
    <location>
        <position position="229"/>
    </location>
    <ligand>
        <name>dimethylallyl diphosphate</name>
        <dbReference type="ChEBI" id="CHEBI:57623"/>
    </ligand>
</feature>
<dbReference type="GO" id="GO:0050992">
    <property type="term" value="P:dimethylallyl diphosphate biosynthetic process"/>
    <property type="evidence" value="ECO:0007669"/>
    <property type="project" value="UniProtKB-UniRule"/>
</dbReference>
<evidence type="ECO:0000313" key="8">
    <source>
        <dbReference type="Proteomes" id="UP000218165"/>
    </source>
</evidence>
<dbReference type="AlphaFoldDB" id="A0A291GN16"/>
<keyword evidence="4 5" id="KW-0411">Iron-sulfur</keyword>
<feature type="region of interest" description="Disordered" evidence="6">
    <location>
        <begin position="315"/>
        <end position="337"/>
    </location>
</feature>
<dbReference type="GO" id="GO:0019288">
    <property type="term" value="P:isopentenyl diphosphate biosynthetic process, methylerythritol 4-phosphate pathway"/>
    <property type="evidence" value="ECO:0007669"/>
    <property type="project" value="UniProtKB-UniRule"/>
</dbReference>
<dbReference type="OrthoDB" id="9804068at2"/>
<feature type="binding site" evidence="5">
    <location>
        <position position="130"/>
    </location>
    <ligand>
        <name>dimethylallyl diphosphate</name>
        <dbReference type="ChEBI" id="CHEBI:57623"/>
    </ligand>
</feature>
<feature type="binding site" evidence="5">
    <location>
        <position position="230"/>
    </location>
    <ligand>
        <name>isopentenyl diphosphate</name>
        <dbReference type="ChEBI" id="CHEBI:128769"/>
    </ligand>
</feature>
<evidence type="ECO:0000256" key="4">
    <source>
        <dbReference type="ARBA" id="ARBA00023014"/>
    </source>
</evidence>
<dbReference type="InterPro" id="IPR003451">
    <property type="entry name" value="LytB/IspH"/>
</dbReference>
<sequence length="337" mass="37010">MGGVSTGTVLLAEPRGYCAGVDRAVVAVERALEHYDETIYVRHEIVHNKFVVDRLKEKGAVFVEEVDEIPEGALVIFSAHGISPKVREMAEERNLRTIDATCPLVTKVHKEAVRFARQDYDILLVGHTGHEEVEGTAGEAPDHVQVVNSPDDVDKVTVRDPERVVWLSQTTLSVDETMETVDKLRERFPTLQSPPSDDICYATQNRQVAIKKIAPDADLVLVVGSPNSSNSVRLMEVAKEAGARASHRIDSVHELRDEWFDGVGTVGVTSGASVPDVLVQQLLNVLAERGYGDVKPVRTATEDLMFSLPRELRQEMKNRGAVDSRTKPTGQAATAES</sequence>
<dbReference type="GO" id="GO:0016114">
    <property type="term" value="P:terpenoid biosynthetic process"/>
    <property type="evidence" value="ECO:0007669"/>
    <property type="project" value="UniProtKB-UniRule"/>
</dbReference>
<reference evidence="8" key="1">
    <citation type="submission" date="2017-09" db="EMBL/GenBank/DDBJ databases">
        <title>Brachybacterium sp. VM2412.</title>
        <authorList>
            <person name="Tak E.J."/>
            <person name="Bae J.-W."/>
        </authorList>
    </citation>
    <scope>NUCLEOTIDE SEQUENCE [LARGE SCALE GENOMIC DNA]</scope>
    <source>
        <strain evidence="8">VM2412</strain>
    </source>
</reference>
<dbReference type="NCBIfam" id="NF002190">
    <property type="entry name" value="PRK01045.1-4"/>
    <property type="match status" value="1"/>
</dbReference>
<feature type="binding site" evidence="5">
    <location>
        <position position="47"/>
    </location>
    <ligand>
        <name>dimethylallyl diphosphate</name>
        <dbReference type="ChEBI" id="CHEBI:57623"/>
    </ligand>
</feature>
<proteinExistence type="inferred from homology"/>
<dbReference type="RefSeq" id="WP_096802481.1">
    <property type="nucleotide sequence ID" value="NZ_CP023563.1"/>
</dbReference>
<evidence type="ECO:0000256" key="2">
    <source>
        <dbReference type="ARBA" id="ARBA00022723"/>
    </source>
</evidence>